<accession>H1XPN4</accession>
<evidence type="ECO:0000256" key="1">
    <source>
        <dbReference type="SAM" id="Phobius"/>
    </source>
</evidence>
<dbReference type="PaxDb" id="880073-Calab_0309"/>
<evidence type="ECO:0000313" key="3">
    <source>
        <dbReference type="EMBL" id="EHO39955.1"/>
    </source>
</evidence>
<evidence type="ECO:0008006" key="6">
    <source>
        <dbReference type="Google" id="ProtNLM"/>
    </source>
</evidence>
<dbReference type="AlphaFoldDB" id="H1XPN4"/>
<feature type="transmembrane region" description="Helical" evidence="1">
    <location>
        <begin position="55"/>
        <end position="77"/>
    </location>
</feature>
<keyword evidence="1" id="KW-0472">Membrane</keyword>
<keyword evidence="1" id="KW-1133">Transmembrane helix</keyword>
<dbReference type="Proteomes" id="UP000183868">
    <property type="component" value="Chromosome"/>
</dbReference>
<dbReference type="RefSeq" id="WP_006926855.1">
    <property type="nucleotide sequence ID" value="NZ_CM001402.1"/>
</dbReference>
<dbReference type="KEGG" id="caby:Cabys_3111"/>
<dbReference type="STRING" id="880073.Cabys_3111"/>
<dbReference type="Proteomes" id="UP000004671">
    <property type="component" value="Chromosome"/>
</dbReference>
<dbReference type="OrthoDB" id="9792475at2"/>
<keyword evidence="1" id="KW-0812">Transmembrane</keyword>
<dbReference type="EMBL" id="CP018099">
    <property type="protein sequence ID" value="APF19859.1"/>
    <property type="molecule type" value="Genomic_DNA"/>
</dbReference>
<organism evidence="3 4">
    <name type="scientific">Caldithrix abyssi DSM 13497</name>
    <dbReference type="NCBI Taxonomy" id="880073"/>
    <lineage>
        <taxon>Bacteria</taxon>
        <taxon>Pseudomonadati</taxon>
        <taxon>Calditrichota</taxon>
        <taxon>Calditrichia</taxon>
        <taxon>Calditrichales</taxon>
        <taxon>Calditrichaceae</taxon>
        <taxon>Caldithrix</taxon>
    </lineage>
</organism>
<gene>
    <name evidence="2" type="ORF">Cabys_3111</name>
    <name evidence="3" type="ORF">Calab_0309</name>
</gene>
<protein>
    <recommendedName>
        <fullName evidence="6">Quinol:cytochrome c oxidoreductase membrane protein</fullName>
    </recommendedName>
</protein>
<evidence type="ECO:0000313" key="2">
    <source>
        <dbReference type="EMBL" id="APF19859.1"/>
    </source>
</evidence>
<dbReference type="Pfam" id="PF11821">
    <property type="entry name" value="ActD"/>
    <property type="match status" value="1"/>
</dbReference>
<dbReference type="InterPro" id="IPR021776">
    <property type="entry name" value="ActD"/>
</dbReference>
<sequence length="186" mass="20566" precursor="true">MSQAKRVMMLAEFENPAQLLKAAEQLRNSGFKNFDCYSPFPIHGLDKAMGEKRSMLGWVSGITAAIGLSFGVLLQWWTGSVAYPVVVSGKPLFSYQAYSPVAFALMVISGAATAFVGMLIFNKLPRFNHPIFESERFKKVTDDGFFVSIEGDEGEFDLNEARTFLESIGGKNVELITEEAEDDEKA</sequence>
<dbReference type="HOGENOM" id="CLU_094965_0_0_0"/>
<feature type="transmembrane region" description="Helical" evidence="1">
    <location>
        <begin position="97"/>
        <end position="121"/>
    </location>
</feature>
<dbReference type="PANTHER" id="PTHR40394">
    <property type="entry name" value="LIPOPROTEIN-RELATED"/>
    <property type="match status" value="1"/>
</dbReference>
<evidence type="ECO:0000313" key="4">
    <source>
        <dbReference type="Proteomes" id="UP000004671"/>
    </source>
</evidence>
<dbReference type="InParanoid" id="H1XPN4"/>
<proteinExistence type="predicted"/>
<name>H1XPN4_CALAY</name>
<dbReference type="EMBL" id="CM001402">
    <property type="protein sequence ID" value="EHO39955.1"/>
    <property type="molecule type" value="Genomic_DNA"/>
</dbReference>
<keyword evidence="4" id="KW-1185">Reference proteome</keyword>
<dbReference type="eggNOG" id="COG2010">
    <property type="taxonomic scope" value="Bacteria"/>
</dbReference>
<reference evidence="3 4" key="1">
    <citation type="submission" date="2011-09" db="EMBL/GenBank/DDBJ databases">
        <title>The permanent draft genome of Caldithrix abyssi DSM 13497.</title>
        <authorList>
            <consortium name="US DOE Joint Genome Institute (JGI-PGF)"/>
            <person name="Lucas S."/>
            <person name="Han J."/>
            <person name="Lapidus A."/>
            <person name="Bruce D."/>
            <person name="Goodwin L."/>
            <person name="Pitluck S."/>
            <person name="Peters L."/>
            <person name="Kyrpides N."/>
            <person name="Mavromatis K."/>
            <person name="Ivanova N."/>
            <person name="Mikhailova N."/>
            <person name="Chertkov O."/>
            <person name="Detter J.C."/>
            <person name="Tapia R."/>
            <person name="Han C."/>
            <person name="Land M."/>
            <person name="Hauser L."/>
            <person name="Markowitz V."/>
            <person name="Cheng J.-F."/>
            <person name="Hugenholtz P."/>
            <person name="Woyke T."/>
            <person name="Wu D."/>
            <person name="Spring S."/>
            <person name="Brambilla E."/>
            <person name="Klenk H.-P."/>
            <person name="Eisen J.A."/>
        </authorList>
    </citation>
    <scope>NUCLEOTIDE SEQUENCE [LARGE SCALE GENOMIC DNA]</scope>
    <source>
        <strain evidence="3 4">DSM 13497</strain>
    </source>
</reference>
<evidence type="ECO:0000313" key="5">
    <source>
        <dbReference type="Proteomes" id="UP000183868"/>
    </source>
</evidence>
<dbReference type="PANTHER" id="PTHR40394:SF2">
    <property type="entry name" value="QUINOL:CYTOCHROME C OXIDOREDUCTASE MEMBRANE PROTEIN"/>
    <property type="match status" value="1"/>
</dbReference>
<reference evidence="2 5" key="2">
    <citation type="submission" date="2016-11" db="EMBL/GenBank/DDBJ databases">
        <title>Genomic analysis of Caldithrix abyssi and proposal of a novel bacterial phylum Caldithrichaeota.</title>
        <authorList>
            <person name="Kublanov I."/>
            <person name="Sigalova O."/>
            <person name="Gavrilov S."/>
            <person name="Lebedinsky A."/>
            <person name="Ivanova N."/>
            <person name="Daum C."/>
            <person name="Reddy T."/>
            <person name="Klenk H.P."/>
            <person name="Goker M."/>
            <person name="Reva O."/>
            <person name="Miroshnichenko M."/>
            <person name="Kyprides N."/>
            <person name="Woyke T."/>
            <person name="Gelfand M."/>
        </authorList>
    </citation>
    <scope>NUCLEOTIDE SEQUENCE [LARGE SCALE GENOMIC DNA]</scope>
    <source>
        <strain evidence="2 5">LF13</strain>
    </source>
</reference>